<dbReference type="InterPro" id="IPR011989">
    <property type="entry name" value="ARM-like"/>
</dbReference>
<dbReference type="AlphaFoldDB" id="A0A7S4U855"/>
<dbReference type="SUPFAM" id="SSF56112">
    <property type="entry name" value="Protein kinase-like (PK-like)"/>
    <property type="match status" value="1"/>
</dbReference>
<gene>
    <name evidence="3" type="ORF">GTHE00462_LOCUS36739</name>
</gene>
<feature type="compositionally biased region" description="Acidic residues" evidence="1">
    <location>
        <begin position="643"/>
        <end position="653"/>
    </location>
</feature>
<dbReference type="Pfam" id="PF07714">
    <property type="entry name" value="PK_Tyr_Ser-Thr"/>
    <property type="match status" value="1"/>
</dbReference>
<evidence type="ECO:0000259" key="2">
    <source>
        <dbReference type="PROSITE" id="PS50011"/>
    </source>
</evidence>
<dbReference type="InterPro" id="IPR051177">
    <property type="entry name" value="CIK-Related_Protein"/>
</dbReference>
<dbReference type="EMBL" id="HBKN01047093">
    <property type="protein sequence ID" value="CAE2336931.1"/>
    <property type="molecule type" value="Transcribed_RNA"/>
</dbReference>
<accession>A0A7S4U855</accession>
<feature type="compositionally biased region" description="Basic and acidic residues" evidence="1">
    <location>
        <begin position="607"/>
        <end position="626"/>
    </location>
</feature>
<dbReference type="GO" id="GO:0005524">
    <property type="term" value="F:ATP binding"/>
    <property type="evidence" value="ECO:0007669"/>
    <property type="project" value="InterPro"/>
</dbReference>
<protein>
    <recommendedName>
        <fullName evidence="2">Protein kinase domain-containing protein</fullName>
    </recommendedName>
</protein>
<feature type="region of interest" description="Disordered" evidence="1">
    <location>
        <begin position="592"/>
        <end position="757"/>
    </location>
</feature>
<feature type="compositionally biased region" description="Basic and acidic residues" evidence="1">
    <location>
        <begin position="708"/>
        <end position="721"/>
    </location>
</feature>
<evidence type="ECO:0000313" key="3">
    <source>
        <dbReference type="EMBL" id="CAE2336931.1"/>
    </source>
</evidence>
<feature type="domain" description="Protein kinase" evidence="2">
    <location>
        <begin position="1"/>
        <end position="272"/>
    </location>
</feature>
<sequence length="774" mass="83830">MQWLSSALSKAPPIKAEILDAGTELKGGRILWKIHEGKLKENGAQVSVFSWEMTANSSDSELAAAKNALRRIKTCRHPHVLQYIDGHDPGDSAKAGSKVLIVTEHVKLLDTSTFQEHASQNKEGIVWGLYGVANAIQFINEDCKLIHGNVHRGSIFVSKCGDWKLGGFDLCGEANDSNSIFRRCEQFRVKRILPPEVAKGNWESLQEAGYAVDTWSFGCLIHEVYNGMLARPEDLKNTTQLPQEAIPLYQSTLKAVPDRRPRGSQMLTSPFFKSRMVQVNKSLTELALMDSAQKEDFFLKLSESLDLLPDCFLRFKLLPELLKAVEFGGAGTAAIAPMLKIGQRMTAEEFGKEIVPGVVRCFGSQDRATRIGLLQNLHTFAEHLTPTLVEKDIFPQISSGFTDSVPALRELSVKSLVLLVPKLSDRVINSQVLRSIAQLQQDPEGSIRCNTTICLGKISANLTPSTRDKILLPAFNRALHDPFPPARLAALMSLAVTMEFYTAQDIARKVLPAVGMLTVDPQKDVRDQALTCLQGAVSRLAAESSKMSDDLALQGGGPVTSPVMNEAGVMSWAATAAASTLTKKIWGSIDSAETKASSSNKSPAQPNKEEKGGGQEKHADSNKDTFADWEDDKAGTSSGWDDGMLDDGLDEPFDVPQPPAKGGKPQGKAGGKAQQDDWGALIDDVPTSTKLEAVKSKMSAGKSSGGAKADDWSSLLDDKPGKGAGKAATKTSDDDFESLFDTSKNLGAKKKPGAKLGGAKVVKKSDDLLDWEEW</sequence>
<dbReference type="InterPro" id="IPR011009">
    <property type="entry name" value="Kinase-like_dom_sf"/>
</dbReference>
<dbReference type="InterPro" id="IPR016024">
    <property type="entry name" value="ARM-type_fold"/>
</dbReference>
<feature type="compositionally biased region" description="Polar residues" evidence="1">
    <location>
        <begin position="594"/>
        <end position="605"/>
    </location>
</feature>
<dbReference type="Gene3D" id="1.25.10.10">
    <property type="entry name" value="Leucine-rich Repeat Variant"/>
    <property type="match status" value="1"/>
</dbReference>
<dbReference type="GO" id="GO:0004672">
    <property type="term" value="F:protein kinase activity"/>
    <property type="evidence" value="ECO:0007669"/>
    <property type="project" value="InterPro"/>
</dbReference>
<evidence type="ECO:0000256" key="1">
    <source>
        <dbReference type="SAM" id="MobiDB-lite"/>
    </source>
</evidence>
<dbReference type="InterPro" id="IPR001245">
    <property type="entry name" value="Ser-Thr/Tyr_kinase_cat_dom"/>
</dbReference>
<feature type="compositionally biased region" description="Low complexity" evidence="1">
    <location>
        <begin position="696"/>
        <end position="707"/>
    </location>
</feature>
<dbReference type="PANTHER" id="PTHR12984:SF3">
    <property type="entry name" value="N-TERMINAL KINASE-LIKE PROTEIN"/>
    <property type="match status" value="1"/>
</dbReference>
<reference evidence="3" key="1">
    <citation type="submission" date="2021-01" db="EMBL/GenBank/DDBJ databases">
        <authorList>
            <person name="Corre E."/>
            <person name="Pelletier E."/>
            <person name="Niang G."/>
            <person name="Scheremetjew M."/>
            <person name="Finn R."/>
            <person name="Kale V."/>
            <person name="Holt S."/>
            <person name="Cochrane G."/>
            <person name="Meng A."/>
            <person name="Brown T."/>
            <person name="Cohen L."/>
        </authorList>
    </citation>
    <scope>NUCLEOTIDE SEQUENCE</scope>
    <source>
        <strain evidence="3">CCMP 2712</strain>
    </source>
</reference>
<dbReference type="PROSITE" id="PS50011">
    <property type="entry name" value="PROTEIN_KINASE_DOM"/>
    <property type="match status" value="1"/>
</dbReference>
<dbReference type="Gene3D" id="1.10.510.10">
    <property type="entry name" value="Transferase(Phosphotransferase) domain 1"/>
    <property type="match status" value="1"/>
</dbReference>
<dbReference type="Gene3D" id="3.30.200.20">
    <property type="entry name" value="Phosphorylase Kinase, domain 1"/>
    <property type="match status" value="1"/>
</dbReference>
<proteinExistence type="predicted"/>
<organism evidence="3">
    <name type="scientific">Guillardia theta</name>
    <name type="common">Cryptophyte</name>
    <name type="synonym">Cryptomonas phi</name>
    <dbReference type="NCBI Taxonomy" id="55529"/>
    <lineage>
        <taxon>Eukaryota</taxon>
        <taxon>Cryptophyceae</taxon>
        <taxon>Pyrenomonadales</taxon>
        <taxon>Geminigeraceae</taxon>
        <taxon>Guillardia</taxon>
    </lineage>
</organism>
<dbReference type="SMART" id="SM00220">
    <property type="entry name" value="S_TKc"/>
    <property type="match status" value="1"/>
</dbReference>
<dbReference type="SUPFAM" id="SSF48371">
    <property type="entry name" value="ARM repeat"/>
    <property type="match status" value="1"/>
</dbReference>
<dbReference type="PANTHER" id="PTHR12984">
    <property type="entry name" value="SCY1-RELATED S/T PROTEIN KINASE-LIKE"/>
    <property type="match status" value="1"/>
</dbReference>
<dbReference type="InterPro" id="IPR000719">
    <property type="entry name" value="Prot_kinase_dom"/>
</dbReference>
<name>A0A7S4U855_GUITH</name>